<dbReference type="Proteomes" id="UP000050795">
    <property type="component" value="Unassembled WGS sequence"/>
</dbReference>
<feature type="compositionally biased region" description="Low complexity" evidence="1">
    <location>
        <begin position="162"/>
        <end position="178"/>
    </location>
</feature>
<feature type="compositionally biased region" description="Basic and acidic residues" evidence="1">
    <location>
        <begin position="182"/>
        <end position="191"/>
    </location>
</feature>
<feature type="compositionally biased region" description="Low complexity" evidence="1">
    <location>
        <begin position="69"/>
        <end position="92"/>
    </location>
</feature>
<dbReference type="Gene3D" id="1.10.20.10">
    <property type="entry name" value="Histone, subunit A"/>
    <property type="match status" value="1"/>
</dbReference>
<reference evidence="3" key="2">
    <citation type="submission" date="2023-11" db="UniProtKB">
        <authorList>
            <consortium name="WormBaseParasite"/>
        </authorList>
    </citation>
    <scope>IDENTIFICATION</scope>
</reference>
<protein>
    <submittedName>
        <fullName evidence="3">Uncharacterized protein</fullName>
    </submittedName>
</protein>
<proteinExistence type="predicted"/>
<dbReference type="WBParaSite" id="TREG1_39790.1">
    <property type="protein sequence ID" value="TREG1_39790.1"/>
    <property type="gene ID" value="TREG1_39790"/>
</dbReference>
<reference evidence="2" key="1">
    <citation type="submission" date="2022-06" db="EMBL/GenBank/DDBJ databases">
        <authorList>
            <person name="Berger JAMES D."/>
            <person name="Berger JAMES D."/>
        </authorList>
    </citation>
    <scope>NUCLEOTIDE SEQUENCE [LARGE SCALE GENOMIC DNA]</scope>
</reference>
<keyword evidence="2" id="KW-1185">Reference proteome</keyword>
<sequence length="191" mass="21029">MPAKRRFTSRFPTTRIKKIMQLDEEIGKLTATVPPVVLFCSKYVIENEPRYAFLRSLVADVPELKPNSRKPSNSKSNIDSDAQSESSDASLSGVDEPHPRTLSSNTKKSTRQKRRQSPCSRNVNKRMPSLDENPGSLAQGLGSSVDLMSASKASKVRRNGKSVSNSETSSVSFDSSSVRNEGLVDCRYTEA</sequence>
<evidence type="ECO:0000313" key="3">
    <source>
        <dbReference type="WBParaSite" id="TREG1_39790.1"/>
    </source>
</evidence>
<organism evidence="2 3">
    <name type="scientific">Trichobilharzia regenti</name>
    <name type="common">Nasal bird schistosome</name>
    <dbReference type="NCBI Taxonomy" id="157069"/>
    <lineage>
        <taxon>Eukaryota</taxon>
        <taxon>Metazoa</taxon>
        <taxon>Spiralia</taxon>
        <taxon>Lophotrochozoa</taxon>
        <taxon>Platyhelminthes</taxon>
        <taxon>Trematoda</taxon>
        <taxon>Digenea</taxon>
        <taxon>Strigeidida</taxon>
        <taxon>Schistosomatoidea</taxon>
        <taxon>Schistosomatidae</taxon>
        <taxon>Trichobilharzia</taxon>
    </lineage>
</organism>
<evidence type="ECO:0000313" key="2">
    <source>
        <dbReference type="Proteomes" id="UP000050795"/>
    </source>
</evidence>
<dbReference type="AlphaFoldDB" id="A0AA85JTB3"/>
<evidence type="ECO:0000256" key="1">
    <source>
        <dbReference type="SAM" id="MobiDB-lite"/>
    </source>
</evidence>
<dbReference type="InterPro" id="IPR009072">
    <property type="entry name" value="Histone-fold"/>
</dbReference>
<feature type="region of interest" description="Disordered" evidence="1">
    <location>
        <begin position="64"/>
        <end position="191"/>
    </location>
</feature>
<name>A0AA85JTB3_TRIRE</name>
<dbReference type="GO" id="GO:0046982">
    <property type="term" value="F:protein heterodimerization activity"/>
    <property type="evidence" value="ECO:0007669"/>
    <property type="project" value="InterPro"/>
</dbReference>
<accession>A0AA85JTB3</accession>